<evidence type="ECO:0000256" key="4">
    <source>
        <dbReference type="ARBA" id="ARBA00023163"/>
    </source>
</evidence>
<dbReference type="GO" id="GO:0005634">
    <property type="term" value="C:nucleus"/>
    <property type="evidence" value="ECO:0007669"/>
    <property type="project" value="UniProtKB-SubCell"/>
</dbReference>
<reference evidence="8" key="1">
    <citation type="submission" date="2018-01" db="EMBL/GenBank/DDBJ databases">
        <authorList>
            <person name="Mao J.F."/>
        </authorList>
    </citation>
    <scope>NUCLEOTIDE SEQUENCE</scope>
    <source>
        <strain evidence="8">Huo1</strain>
        <tissue evidence="8">Leaf</tissue>
    </source>
</reference>
<evidence type="ECO:0000256" key="6">
    <source>
        <dbReference type="SAM" id="MobiDB-lite"/>
    </source>
</evidence>
<keyword evidence="2" id="KW-0678">Repressor</keyword>
<comment type="caution">
    <text evidence="8">The sequence shown here is derived from an EMBL/GenBank/DDBJ whole genome shotgun (WGS) entry which is preliminary data.</text>
</comment>
<keyword evidence="3" id="KW-0805">Transcription regulation</keyword>
<dbReference type="Pfam" id="PF04844">
    <property type="entry name" value="Ovate"/>
    <property type="match status" value="1"/>
</dbReference>
<dbReference type="Proteomes" id="UP000298416">
    <property type="component" value="Unassembled WGS sequence"/>
</dbReference>
<organism evidence="8">
    <name type="scientific">Salvia splendens</name>
    <name type="common">Scarlet sage</name>
    <dbReference type="NCBI Taxonomy" id="180675"/>
    <lineage>
        <taxon>Eukaryota</taxon>
        <taxon>Viridiplantae</taxon>
        <taxon>Streptophyta</taxon>
        <taxon>Embryophyta</taxon>
        <taxon>Tracheophyta</taxon>
        <taxon>Spermatophyta</taxon>
        <taxon>Magnoliopsida</taxon>
        <taxon>eudicotyledons</taxon>
        <taxon>Gunneridae</taxon>
        <taxon>Pentapetalae</taxon>
        <taxon>asterids</taxon>
        <taxon>lamiids</taxon>
        <taxon>Lamiales</taxon>
        <taxon>Lamiaceae</taxon>
        <taxon>Nepetoideae</taxon>
        <taxon>Mentheae</taxon>
        <taxon>Salviinae</taxon>
        <taxon>Salvia</taxon>
        <taxon>Salvia subgen. Calosphace</taxon>
        <taxon>core Calosphace</taxon>
    </lineage>
</organism>
<evidence type="ECO:0000313" key="9">
    <source>
        <dbReference type="Proteomes" id="UP000298416"/>
    </source>
</evidence>
<accession>A0A8X8XQE9</accession>
<comment type="subcellular location">
    <subcellularLocation>
        <location evidence="1">Nucleus</location>
    </subcellularLocation>
</comment>
<dbReference type="GO" id="GO:0045892">
    <property type="term" value="P:negative regulation of DNA-templated transcription"/>
    <property type="evidence" value="ECO:0007669"/>
    <property type="project" value="UniProtKB-ARBA"/>
</dbReference>
<keyword evidence="9" id="KW-1185">Reference proteome</keyword>
<feature type="domain" description="OVATE" evidence="7">
    <location>
        <begin position="41"/>
        <end position="72"/>
    </location>
</feature>
<reference evidence="8" key="2">
    <citation type="submission" date="2020-08" db="EMBL/GenBank/DDBJ databases">
        <title>Plant Genome Project.</title>
        <authorList>
            <person name="Zhang R.-G."/>
        </authorList>
    </citation>
    <scope>NUCLEOTIDE SEQUENCE</scope>
    <source>
        <strain evidence="8">Huo1</strain>
        <tissue evidence="8">Leaf</tissue>
    </source>
</reference>
<dbReference type="InterPro" id="IPR006458">
    <property type="entry name" value="Ovate_C"/>
</dbReference>
<feature type="region of interest" description="Disordered" evidence="6">
    <location>
        <begin position="1"/>
        <end position="34"/>
    </location>
</feature>
<sequence length="146" mass="16518">MHYYRFTMQNSPVSAPGEGRRRSPATRQRRRRGARCWAKESDNPYLDFRQSMLQMILEKEIYAKEELKHLLTASCTSIPLTITAPLSAPSPTSGTPSIPSPPSLSYLCIRFSQPFDIITCALSNCKLLLPCQNIFLRRTPHLGNCC</sequence>
<name>A0A8X8XQE9_SALSN</name>
<evidence type="ECO:0000256" key="2">
    <source>
        <dbReference type="ARBA" id="ARBA00022491"/>
    </source>
</evidence>
<evidence type="ECO:0000259" key="7">
    <source>
        <dbReference type="Pfam" id="PF04844"/>
    </source>
</evidence>
<evidence type="ECO:0000313" key="8">
    <source>
        <dbReference type="EMBL" id="KAG6418401.1"/>
    </source>
</evidence>
<dbReference type="EMBL" id="PNBA02000007">
    <property type="protein sequence ID" value="KAG6418401.1"/>
    <property type="molecule type" value="Genomic_DNA"/>
</dbReference>
<evidence type="ECO:0000256" key="1">
    <source>
        <dbReference type="ARBA" id="ARBA00004123"/>
    </source>
</evidence>
<dbReference type="AlphaFoldDB" id="A0A8X8XQE9"/>
<proteinExistence type="predicted"/>
<feature type="compositionally biased region" description="Basic residues" evidence="6">
    <location>
        <begin position="22"/>
        <end position="34"/>
    </location>
</feature>
<keyword evidence="4" id="KW-0804">Transcription</keyword>
<gene>
    <name evidence="8" type="ORF">SASPL_120605</name>
</gene>
<keyword evidence="5" id="KW-0539">Nucleus</keyword>
<evidence type="ECO:0000256" key="3">
    <source>
        <dbReference type="ARBA" id="ARBA00023015"/>
    </source>
</evidence>
<evidence type="ECO:0000256" key="5">
    <source>
        <dbReference type="ARBA" id="ARBA00023242"/>
    </source>
</evidence>
<protein>
    <recommendedName>
        <fullName evidence="7">OVATE domain-containing protein</fullName>
    </recommendedName>
</protein>